<accession>A0A2A2MFC1</accession>
<dbReference type="OrthoDB" id="6429330at2"/>
<sequence>MSFTMGDSVQKIGGGPRMTVLAVNGDEITCVWNELGNERKETVDAKALTLYHEEGDFGVC</sequence>
<name>A0A2A2MFC1_9GAMM</name>
<keyword evidence="2" id="KW-1185">Reference proteome</keyword>
<reference evidence="1 2" key="1">
    <citation type="submission" date="2017-08" db="EMBL/GenBank/DDBJ databases">
        <title>Draft Genome Sequence of Hafnia alvei CITHA-6 Isolated from Raw Bovine Milk.</title>
        <authorList>
            <person name="Culligan E.P."/>
            <person name="Mcsweeney A."/>
            <person name="O'Doherty C."/>
            <person name="Gleeson E."/>
            <person name="O'Riordan D."/>
            <person name="Sleator R.D."/>
        </authorList>
    </citation>
    <scope>NUCLEOTIDE SEQUENCE [LARGE SCALE GENOMIC DNA]</scope>
    <source>
        <strain evidence="1 2">CITHA-6</strain>
    </source>
</reference>
<evidence type="ECO:0000313" key="2">
    <source>
        <dbReference type="Proteomes" id="UP000218796"/>
    </source>
</evidence>
<organism evidence="1 2">
    <name type="scientific">Hafnia paralvei</name>
    <dbReference type="NCBI Taxonomy" id="546367"/>
    <lineage>
        <taxon>Bacteria</taxon>
        <taxon>Pseudomonadati</taxon>
        <taxon>Pseudomonadota</taxon>
        <taxon>Gammaproteobacteria</taxon>
        <taxon>Enterobacterales</taxon>
        <taxon>Hafniaceae</taxon>
        <taxon>Hafnia</taxon>
    </lineage>
</organism>
<dbReference type="Proteomes" id="UP000218796">
    <property type="component" value="Unassembled WGS sequence"/>
</dbReference>
<proteinExistence type="predicted"/>
<comment type="caution">
    <text evidence="1">The sequence shown here is derived from an EMBL/GenBank/DDBJ whole genome shotgun (WGS) entry which is preliminary data.</text>
</comment>
<dbReference type="EMBL" id="NQMS01000002">
    <property type="protein sequence ID" value="PAV97327.1"/>
    <property type="molecule type" value="Genomic_DNA"/>
</dbReference>
<dbReference type="AlphaFoldDB" id="A0A2A2MFC1"/>
<gene>
    <name evidence="1" type="ORF">CJD50_06655</name>
</gene>
<protein>
    <submittedName>
        <fullName evidence="1">DUF2158 domain-containing protein</fullName>
    </submittedName>
</protein>
<dbReference type="RefSeq" id="WP_008813860.1">
    <property type="nucleotide sequence ID" value="NZ_CALECD010000012.1"/>
</dbReference>
<evidence type="ECO:0000313" key="1">
    <source>
        <dbReference type="EMBL" id="PAV97327.1"/>
    </source>
</evidence>